<keyword evidence="1" id="KW-1133">Transmembrane helix</keyword>
<proteinExistence type="predicted"/>
<keyword evidence="3" id="KW-1185">Reference proteome</keyword>
<keyword evidence="1" id="KW-0812">Transmembrane</keyword>
<protein>
    <submittedName>
        <fullName evidence="2">Uncharacterized protein</fullName>
    </submittedName>
</protein>
<comment type="caution">
    <text evidence="2">The sequence shown here is derived from an EMBL/GenBank/DDBJ whole genome shotgun (WGS) entry which is preliminary data.</text>
</comment>
<evidence type="ECO:0000256" key="1">
    <source>
        <dbReference type="SAM" id="Phobius"/>
    </source>
</evidence>
<dbReference type="Proteomes" id="UP001362999">
    <property type="component" value="Unassembled WGS sequence"/>
</dbReference>
<organism evidence="2 3">
    <name type="scientific">Favolaschia claudopus</name>
    <dbReference type="NCBI Taxonomy" id="2862362"/>
    <lineage>
        <taxon>Eukaryota</taxon>
        <taxon>Fungi</taxon>
        <taxon>Dikarya</taxon>
        <taxon>Basidiomycota</taxon>
        <taxon>Agaricomycotina</taxon>
        <taxon>Agaricomycetes</taxon>
        <taxon>Agaricomycetidae</taxon>
        <taxon>Agaricales</taxon>
        <taxon>Marasmiineae</taxon>
        <taxon>Mycenaceae</taxon>
        <taxon>Favolaschia</taxon>
    </lineage>
</organism>
<accession>A0AAV9ZAH2</accession>
<reference evidence="2 3" key="1">
    <citation type="journal article" date="2024" name="J Genomics">
        <title>Draft genome sequencing and assembly of Favolaschia claudopus CIRM-BRFM 2984 isolated from oak limbs.</title>
        <authorList>
            <person name="Navarro D."/>
            <person name="Drula E."/>
            <person name="Chaduli D."/>
            <person name="Cazenave R."/>
            <person name="Ahrendt S."/>
            <person name="Wang J."/>
            <person name="Lipzen A."/>
            <person name="Daum C."/>
            <person name="Barry K."/>
            <person name="Grigoriev I.V."/>
            <person name="Favel A."/>
            <person name="Rosso M.N."/>
            <person name="Martin F."/>
        </authorList>
    </citation>
    <scope>NUCLEOTIDE SEQUENCE [LARGE SCALE GENOMIC DNA]</scope>
    <source>
        <strain evidence="2 3">CIRM-BRFM 2984</strain>
    </source>
</reference>
<gene>
    <name evidence="2" type="ORF">R3P38DRAFT_2811028</name>
</gene>
<evidence type="ECO:0000313" key="3">
    <source>
        <dbReference type="Proteomes" id="UP001362999"/>
    </source>
</evidence>
<evidence type="ECO:0000313" key="2">
    <source>
        <dbReference type="EMBL" id="KAK6975053.1"/>
    </source>
</evidence>
<dbReference type="EMBL" id="JAWWNJ010000175">
    <property type="protein sequence ID" value="KAK6975053.1"/>
    <property type="molecule type" value="Genomic_DNA"/>
</dbReference>
<keyword evidence="1" id="KW-0472">Membrane</keyword>
<sequence>MTACPTCDHRILNRGKSDVEVQRVVLAWSSILFVCEVVFTWSFPPYKFNFLVATKASVNHANKQFLEIGRSIRPLVAEQVEICCQFERPVAVPVNIKQNQIMPGRSLANTHELGRDVTPRLNAKESEVSVSVSTISSHKFINSPTSQPGRTEIKSFGNTAETVAETYCFGATKTPPKTKSFGKRLGPTQFVAKI</sequence>
<feature type="transmembrane region" description="Helical" evidence="1">
    <location>
        <begin position="24"/>
        <end position="43"/>
    </location>
</feature>
<dbReference type="AlphaFoldDB" id="A0AAV9ZAH2"/>
<name>A0AAV9ZAH2_9AGAR</name>